<dbReference type="Gene3D" id="1.10.357.10">
    <property type="entry name" value="Tetracycline Repressor, domain 2"/>
    <property type="match status" value="1"/>
</dbReference>
<comment type="caution">
    <text evidence="6">The sequence shown here is derived from an EMBL/GenBank/DDBJ whole genome shotgun (WGS) entry which is preliminary data.</text>
</comment>
<dbReference type="Pfam" id="PF17754">
    <property type="entry name" value="TetR_C_14"/>
    <property type="match status" value="1"/>
</dbReference>
<dbReference type="Pfam" id="PF00440">
    <property type="entry name" value="TetR_N"/>
    <property type="match status" value="1"/>
</dbReference>
<organism evidence="6 7">
    <name type="scientific">Thermocatellispora tengchongensis</name>
    <dbReference type="NCBI Taxonomy" id="1073253"/>
    <lineage>
        <taxon>Bacteria</taxon>
        <taxon>Bacillati</taxon>
        <taxon>Actinomycetota</taxon>
        <taxon>Actinomycetes</taxon>
        <taxon>Streptosporangiales</taxon>
        <taxon>Streptosporangiaceae</taxon>
        <taxon>Thermocatellispora</taxon>
    </lineage>
</organism>
<dbReference type="PROSITE" id="PS01081">
    <property type="entry name" value="HTH_TETR_1"/>
    <property type="match status" value="1"/>
</dbReference>
<evidence type="ECO:0000256" key="2">
    <source>
        <dbReference type="ARBA" id="ARBA00023125"/>
    </source>
</evidence>
<dbReference type="InterPro" id="IPR023772">
    <property type="entry name" value="DNA-bd_HTH_TetR-type_CS"/>
</dbReference>
<dbReference type="EMBL" id="JACHGN010000002">
    <property type="protein sequence ID" value="MBB5131081.1"/>
    <property type="molecule type" value="Genomic_DNA"/>
</dbReference>
<feature type="DNA-binding region" description="H-T-H motif" evidence="4">
    <location>
        <begin position="36"/>
        <end position="55"/>
    </location>
</feature>
<sequence>MTDDGGVRGRARRAVRAELAELALKLFAERGFEATTMDDVAREAGLSKRSLFRYFATKEDMVLGAVDAMGEGFAAELAARPEGEDPWDSLHAVTLSWEATIRQSTTQVQRLRLIESTPALRARFHQRREESRRLITAALRARPGTDLDDFTAALYTAVAGAALDTATAEWVRTNGTTDPATLITRAFTAFRPGHGHDSPPA</sequence>
<dbReference type="AlphaFoldDB" id="A0A840NZJ8"/>
<accession>A0A840NZJ8</accession>
<keyword evidence="3" id="KW-0804">Transcription</keyword>
<protein>
    <submittedName>
        <fullName evidence="6">AcrR family transcriptional regulator</fullName>
    </submittedName>
</protein>
<evidence type="ECO:0000256" key="3">
    <source>
        <dbReference type="ARBA" id="ARBA00023163"/>
    </source>
</evidence>
<dbReference type="PANTHER" id="PTHR30055">
    <property type="entry name" value="HTH-TYPE TRANSCRIPTIONAL REGULATOR RUTR"/>
    <property type="match status" value="1"/>
</dbReference>
<dbReference type="GO" id="GO:0000976">
    <property type="term" value="F:transcription cis-regulatory region binding"/>
    <property type="evidence" value="ECO:0007669"/>
    <property type="project" value="TreeGrafter"/>
</dbReference>
<name>A0A840NZJ8_9ACTN</name>
<dbReference type="Gene3D" id="1.10.10.60">
    <property type="entry name" value="Homeodomain-like"/>
    <property type="match status" value="1"/>
</dbReference>
<evidence type="ECO:0000256" key="1">
    <source>
        <dbReference type="ARBA" id="ARBA00023015"/>
    </source>
</evidence>
<dbReference type="RefSeq" id="WP_221335845.1">
    <property type="nucleotide sequence ID" value="NZ_BAABIX010000044.1"/>
</dbReference>
<dbReference type="InterPro" id="IPR041347">
    <property type="entry name" value="MftR_C"/>
</dbReference>
<feature type="domain" description="HTH tetR-type" evidence="5">
    <location>
        <begin position="13"/>
        <end position="73"/>
    </location>
</feature>
<dbReference type="InterPro" id="IPR050109">
    <property type="entry name" value="HTH-type_TetR-like_transc_reg"/>
</dbReference>
<dbReference type="InterPro" id="IPR009057">
    <property type="entry name" value="Homeodomain-like_sf"/>
</dbReference>
<evidence type="ECO:0000256" key="4">
    <source>
        <dbReference type="PROSITE-ProRule" id="PRU00335"/>
    </source>
</evidence>
<dbReference type="GO" id="GO:0003700">
    <property type="term" value="F:DNA-binding transcription factor activity"/>
    <property type="evidence" value="ECO:0007669"/>
    <property type="project" value="TreeGrafter"/>
</dbReference>
<dbReference type="SUPFAM" id="SSF46689">
    <property type="entry name" value="Homeodomain-like"/>
    <property type="match status" value="1"/>
</dbReference>
<dbReference type="InterPro" id="IPR001647">
    <property type="entry name" value="HTH_TetR"/>
</dbReference>
<keyword evidence="1" id="KW-0805">Transcription regulation</keyword>
<evidence type="ECO:0000259" key="5">
    <source>
        <dbReference type="PROSITE" id="PS50977"/>
    </source>
</evidence>
<gene>
    <name evidence="6" type="ORF">HNP84_000787</name>
</gene>
<dbReference type="PROSITE" id="PS50977">
    <property type="entry name" value="HTH_TETR_2"/>
    <property type="match status" value="1"/>
</dbReference>
<dbReference type="Proteomes" id="UP000578449">
    <property type="component" value="Unassembled WGS sequence"/>
</dbReference>
<evidence type="ECO:0000313" key="7">
    <source>
        <dbReference type="Proteomes" id="UP000578449"/>
    </source>
</evidence>
<proteinExistence type="predicted"/>
<dbReference type="PRINTS" id="PR00455">
    <property type="entry name" value="HTHTETR"/>
</dbReference>
<evidence type="ECO:0000313" key="6">
    <source>
        <dbReference type="EMBL" id="MBB5131081.1"/>
    </source>
</evidence>
<reference evidence="6 7" key="1">
    <citation type="submission" date="2020-08" db="EMBL/GenBank/DDBJ databases">
        <title>Genomic Encyclopedia of Type Strains, Phase IV (KMG-IV): sequencing the most valuable type-strain genomes for metagenomic binning, comparative biology and taxonomic classification.</title>
        <authorList>
            <person name="Goeker M."/>
        </authorList>
    </citation>
    <scope>NUCLEOTIDE SEQUENCE [LARGE SCALE GENOMIC DNA]</scope>
    <source>
        <strain evidence="6 7">DSM 45615</strain>
    </source>
</reference>
<dbReference type="PANTHER" id="PTHR30055:SF238">
    <property type="entry name" value="MYCOFACTOCIN BIOSYNTHESIS TRANSCRIPTIONAL REGULATOR MFTR-RELATED"/>
    <property type="match status" value="1"/>
</dbReference>
<keyword evidence="7" id="KW-1185">Reference proteome</keyword>
<keyword evidence="2 4" id="KW-0238">DNA-binding</keyword>